<keyword evidence="2" id="KW-1185">Reference proteome</keyword>
<sequence>MILRDKNINALVSQQNDMIDDLKSKKRLNAHDIANRLMRKENYLIAIFNKNILTNALTVPIINKPFLTNALEWNLKLCIFDFLFNDNGQLKQSVLREQQRLKLSLELRQSKMEIERVQRTASYF</sequence>
<accession>A0ACB5TZG7</accession>
<dbReference type="EMBL" id="BSXS01010607">
    <property type="protein sequence ID" value="GME98612.1"/>
    <property type="molecule type" value="Genomic_DNA"/>
</dbReference>
<evidence type="ECO:0000313" key="1">
    <source>
        <dbReference type="EMBL" id="GME98612.1"/>
    </source>
</evidence>
<evidence type="ECO:0000313" key="2">
    <source>
        <dbReference type="Proteomes" id="UP001165064"/>
    </source>
</evidence>
<comment type="caution">
    <text evidence="1">The sequence shown here is derived from an EMBL/GenBank/DDBJ whole genome shotgun (WGS) entry which is preliminary data.</text>
</comment>
<name>A0ACB5TZG7_AMBMO</name>
<gene>
    <name evidence="1" type="ORF">Amon02_001052100</name>
</gene>
<organism evidence="1 2">
    <name type="scientific">Ambrosiozyma monospora</name>
    <name type="common">Yeast</name>
    <name type="synonym">Endomycopsis monosporus</name>
    <dbReference type="NCBI Taxonomy" id="43982"/>
    <lineage>
        <taxon>Eukaryota</taxon>
        <taxon>Fungi</taxon>
        <taxon>Dikarya</taxon>
        <taxon>Ascomycota</taxon>
        <taxon>Saccharomycotina</taxon>
        <taxon>Pichiomycetes</taxon>
        <taxon>Pichiales</taxon>
        <taxon>Pichiaceae</taxon>
        <taxon>Ambrosiozyma</taxon>
    </lineage>
</organism>
<protein>
    <submittedName>
        <fullName evidence="1">Unnamed protein product</fullName>
    </submittedName>
</protein>
<reference evidence="1" key="1">
    <citation type="submission" date="2023-04" db="EMBL/GenBank/DDBJ databases">
        <title>Ambrosiozyma monospora NBRC 10751.</title>
        <authorList>
            <person name="Ichikawa N."/>
            <person name="Sato H."/>
            <person name="Tonouchi N."/>
        </authorList>
    </citation>
    <scope>NUCLEOTIDE SEQUENCE</scope>
    <source>
        <strain evidence="1">NBRC 10751</strain>
    </source>
</reference>
<dbReference type="Proteomes" id="UP001165064">
    <property type="component" value="Unassembled WGS sequence"/>
</dbReference>
<proteinExistence type="predicted"/>